<accession>A0A6J5U0L9</accession>
<gene>
    <name evidence="1" type="ORF">CURHAP_LOCUS14378</name>
</gene>
<reference evidence="1 2" key="1">
    <citation type="submission" date="2020-05" db="EMBL/GenBank/DDBJ databases">
        <authorList>
            <person name="Campoy J."/>
            <person name="Schneeberger K."/>
            <person name="Spophaly S."/>
        </authorList>
    </citation>
    <scope>NUCLEOTIDE SEQUENCE [LARGE SCALE GENOMIC DNA]</scope>
    <source>
        <strain evidence="1">PruArmRojPasFocal</strain>
    </source>
</reference>
<sequence>MARNLVTPNTSSSSTSVALSSLWLALWKVGVPLKSKYSNGTCAQLRKHNISKKQVSLDPTCVFCVDGCESTVHLLCDCIFAEGVWHCLSSFNYNKVYHSELAKEWVHSHRYLLSPADFATFLMLGWAIWEVKNALVWEAKQSRPEQVYINAVTRLQDFLKVNTRAPKSVQQPIGGVK</sequence>
<dbReference type="EMBL" id="CAEKDK010000002">
    <property type="protein sequence ID" value="CAB4269137.1"/>
    <property type="molecule type" value="Genomic_DNA"/>
</dbReference>
<evidence type="ECO:0000313" key="1">
    <source>
        <dbReference type="EMBL" id="CAB4269137.1"/>
    </source>
</evidence>
<organism evidence="1 2">
    <name type="scientific">Prunus armeniaca</name>
    <name type="common">Apricot</name>
    <name type="synonym">Armeniaca vulgaris</name>
    <dbReference type="NCBI Taxonomy" id="36596"/>
    <lineage>
        <taxon>Eukaryota</taxon>
        <taxon>Viridiplantae</taxon>
        <taxon>Streptophyta</taxon>
        <taxon>Embryophyta</taxon>
        <taxon>Tracheophyta</taxon>
        <taxon>Spermatophyta</taxon>
        <taxon>Magnoliopsida</taxon>
        <taxon>eudicotyledons</taxon>
        <taxon>Gunneridae</taxon>
        <taxon>Pentapetalae</taxon>
        <taxon>rosids</taxon>
        <taxon>fabids</taxon>
        <taxon>Rosales</taxon>
        <taxon>Rosaceae</taxon>
        <taxon>Amygdaloideae</taxon>
        <taxon>Amygdaleae</taxon>
        <taxon>Prunus</taxon>
    </lineage>
</organism>
<evidence type="ECO:0000313" key="2">
    <source>
        <dbReference type="Proteomes" id="UP000507222"/>
    </source>
</evidence>
<dbReference type="Proteomes" id="UP000507222">
    <property type="component" value="Unassembled WGS sequence"/>
</dbReference>
<dbReference type="AlphaFoldDB" id="A0A6J5U0L9"/>
<protein>
    <submittedName>
        <fullName evidence="1">Uncharacterized protein</fullName>
    </submittedName>
</protein>
<name>A0A6J5U0L9_PRUAR</name>
<proteinExistence type="predicted"/>